<dbReference type="Gene3D" id="3.40.1440.10">
    <property type="entry name" value="GIY-YIG endonuclease"/>
    <property type="match status" value="1"/>
</dbReference>
<proteinExistence type="inferred from homology"/>
<dbReference type="AlphaFoldDB" id="T0L1Q0"/>
<dbReference type="PANTHER" id="PTHR34477:SF1">
    <property type="entry name" value="UPF0213 PROTEIN YHBQ"/>
    <property type="match status" value="1"/>
</dbReference>
<evidence type="ECO:0000313" key="4">
    <source>
        <dbReference type="Proteomes" id="UP000015520"/>
    </source>
</evidence>
<dbReference type="STRING" id="1172190.M947_06770"/>
<dbReference type="InterPro" id="IPR000305">
    <property type="entry name" value="GIY-YIG_endonuc"/>
</dbReference>
<dbReference type="InterPro" id="IPR035901">
    <property type="entry name" value="GIY-YIG_endonuc_sf"/>
</dbReference>
<dbReference type="Proteomes" id="UP000015520">
    <property type="component" value="Unassembled WGS sequence"/>
</dbReference>
<dbReference type="eggNOG" id="COG2827">
    <property type="taxonomic scope" value="Bacteria"/>
</dbReference>
<dbReference type="Pfam" id="PF01541">
    <property type="entry name" value="GIY-YIG"/>
    <property type="match status" value="1"/>
</dbReference>
<dbReference type="PANTHER" id="PTHR34477">
    <property type="entry name" value="UPF0213 PROTEIN YHBQ"/>
    <property type="match status" value="1"/>
</dbReference>
<dbReference type="SMART" id="SM00465">
    <property type="entry name" value="GIYc"/>
    <property type="match status" value="1"/>
</dbReference>
<sequence length="98" mass="11173">MNKTDMTGKNLSWKVYILKCSDSTLYTGVTTDLKRRLKEHNTSSLGAKYTRAKRPVELVYFESCDDKVHAMQREYAIKQLTRSKKLELISGAGKVKGI</sequence>
<evidence type="ECO:0000313" key="3">
    <source>
        <dbReference type="EMBL" id="EQB39693.1"/>
    </source>
</evidence>
<dbReference type="InterPro" id="IPR050190">
    <property type="entry name" value="UPF0213_domain"/>
</dbReference>
<protein>
    <recommendedName>
        <fullName evidence="2">GIY-YIG domain-containing protein</fullName>
    </recommendedName>
</protein>
<dbReference type="CDD" id="cd10456">
    <property type="entry name" value="GIY-YIG_UPF0213"/>
    <property type="match status" value="1"/>
</dbReference>
<comment type="caution">
    <text evidence="3">The sequence shown here is derived from an EMBL/GenBank/DDBJ whole genome shotgun (WGS) entry which is preliminary data.</text>
</comment>
<keyword evidence="4" id="KW-1185">Reference proteome</keyword>
<reference evidence="3 4" key="1">
    <citation type="submission" date="2013-07" db="EMBL/GenBank/DDBJ databases">
        <title>Sulfurimonas hongkongensis AST-10 Genome Sequencing.</title>
        <authorList>
            <person name="Cai L."/>
            <person name="Zhang T."/>
        </authorList>
    </citation>
    <scope>NUCLEOTIDE SEQUENCE [LARGE SCALE GENOMIC DNA]</scope>
    <source>
        <strain evidence="3 4">AST-10</strain>
    </source>
</reference>
<dbReference type="SUPFAM" id="SSF82771">
    <property type="entry name" value="GIY-YIG endonuclease"/>
    <property type="match status" value="1"/>
</dbReference>
<evidence type="ECO:0000256" key="1">
    <source>
        <dbReference type="ARBA" id="ARBA00007435"/>
    </source>
</evidence>
<accession>T0L1Q0</accession>
<evidence type="ECO:0000259" key="2">
    <source>
        <dbReference type="PROSITE" id="PS50164"/>
    </source>
</evidence>
<feature type="domain" description="GIY-YIG" evidence="2">
    <location>
        <begin position="11"/>
        <end position="87"/>
    </location>
</feature>
<gene>
    <name evidence="3" type="ORF">M947_06770</name>
</gene>
<dbReference type="PATRIC" id="fig|1172190.3.peg.1313"/>
<dbReference type="EMBL" id="AUPZ01000007">
    <property type="protein sequence ID" value="EQB39693.1"/>
    <property type="molecule type" value="Genomic_DNA"/>
</dbReference>
<organism evidence="3 4">
    <name type="scientific">Sulfurimonas hongkongensis</name>
    <dbReference type="NCBI Taxonomy" id="1172190"/>
    <lineage>
        <taxon>Bacteria</taxon>
        <taxon>Pseudomonadati</taxon>
        <taxon>Campylobacterota</taxon>
        <taxon>Epsilonproteobacteria</taxon>
        <taxon>Campylobacterales</taxon>
        <taxon>Sulfurimonadaceae</taxon>
        <taxon>Sulfurimonas</taxon>
    </lineage>
</organism>
<dbReference type="PROSITE" id="PS50164">
    <property type="entry name" value="GIY_YIG"/>
    <property type="match status" value="1"/>
</dbReference>
<name>T0L1Q0_9BACT</name>
<comment type="similarity">
    <text evidence="1">Belongs to the UPF0213 family.</text>
</comment>